<feature type="compositionally biased region" description="Basic and acidic residues" evidence="2">
    <location>
        <begin position="156"/>
        <end position="180"/>
    </location>
</feature>
<dbReference type="Proteomes" id="UP001293791">
    <property type="component" value="Unassembled WGS sequence"/>
</dbReference>
<proteinExistence type="predicted"/>
<sequence length="550" mass="59445">MPKGIALKVGGAAYGAVKSRMGDSTDDSSKDSVRDQRGADLISSGARDNSVSDNVKLDINVNGKVIKADNEVKINVNGDKISVNGEELKGKELELNIKDNRDNAPNIAEMTVKISALVDGGVKINGKDFKADELRVSFNEGKIKVNGQEIDNAAADDNKGSIEKGGAADKGSDSAEDRAISAEDRAIKDLTGEGRDLKIVDNLSNVELINNPDDKDALNGSGDKSGIKRGNEDDLEGLHESGDKLKLDGDILEKNELKESRDDVSAATDSIVPVVGLGGGMMVGDLPDHTEGDKDSKGSTADKLMQEDVAEVKEKYEEIERISEEINEAKNEANGIQENAQDSLEFNESRQIDDSVDNQDNRSGGAESEKASDKLHEMQEDVAEVKEKYEEIERISEEINEAKNEANGIQENAQDSLEFNESRQIDDSVDNQDNRSGGAESEKASDKLHEMQEDVAEVKEKYEEIERISGSIDGEDAGLSRNIEGGILVSEGLVDDNNIEDSDVSESSKDNGTVEGNEGGEEEVKIDDKDDNLEEELDKTHEGVADDKKT</sequence>
<gene>
    <name evidence="3" type="ORF">Cyrtocomes_00311</name>
</gene>
<feature type="compositionally biased region" description="Basic and acidic residues" evidence="2">
    <location>
        <begin position="367"/>
        <end position="404"/>
    </location>
</feature>
<dbReference type="EMBL" id="JARGYT010000012">
    <property type="protein sequence ID" value="MDZ5761947.1"/>
    <property type="molecule type" value="Genomic_DNA"/>
</dbReference>
<keyword evidence="1" id="KW-0694">RNA-binding</keyword>
<feature type="region of interest" description="Disordered" evidence="2">
    <location>
        <begin position="17"/>
        <end position="50"/>
    </location>
</feature>
<name>A0ABU5L7C6_9RICK</name>
<keyword evidence="4" id="KW-1185">Reference proteome</keyword>
<feature type="compositionally biased region" description="Polar residues" evidence="2">
    <location>
        <begin position="407"/>
        <end position="419"/>
    </location>
</feature>
<feature type="region of interest" description="Disordered" evidence="2">
    <location>
        <begin position="282"/>
        <end position="308"/>
    </location>
</feature>
<protein>
    <submittedName>
        <fullName evidence="3">Uncharacterized protein</fullName>
    </submittedName>
</protein>
<comment type="caution">
    <text evidence="3">The sequence shown here is derived from an EMBL/GenBank/DDBJ whole genome shotgun (WGS) entry which is preliminary data.</text>
</comment>
<feature type="compositionally biased region" description="Basic and acidic residues" evidence="2">
    <location>
        <begin position="286"/>
        <end position="297"/>
    </location>
</feature>
<dbReference type="PROSITE" id="PS50889">
    <property type="entry name" value="S4"/>
    <property type="match status" value="1"/>
</dbReference>
<evidence type="ECO:0000256" key="2">
    <source>
        <dbReference type="SAM" id="MobiDB-lite"/>
    </source>
</evidence>
<feature type="compositionally biased region" description="Polar residues" evidence="2">
    <location>
        <begin position="334"/>
        <end position="346"/>
    </location>
</feature>
<feature type="compositionally biased region" description="Basic and acidic residues" evidence="2">
    <location>
        <begin position="538"/>
        <end position="550"/>
    </location>
</feature>
<feature type="compositionally biased region" description="Basic and acidic residues" evidence="2">
    <location>
        <begin position="20"/>
        <end position="38"/>
    </location>
</feature>
<organism evidence="3 4">
    <name type="scientific">Candidatus Cyrtobacter comes</name>
    <dbReference type="NCBI Taxonomy" id="675776"/>
    <lineage>
        <taxon>Bacteria</taxon>
        <taxon>Pseudomonadati</taxon>
        <taxon>Pseudomonadota</taxon>
        <taxon>Alphaproteobacteria</taxon>
        <taxon>Rickettsiales</taxon>
        <taxon>Candidatus Midichloriaceae</taxon>
        <taxon>Candidatus Cyrtobacter</taxon>
    </lineage>
</organism>
<feature type="compositionally biased region" description="Basic and acidic residues" evidence="2">
    <location>
        <begin position="440"/>
        <end position="459"/>
    </location>
</feature>
<feature type="region of interest" description="Disordered" evidence="2">
    <location>
        <begin position="209"/>
        <end position="242"/>
    </location>
</feature>
<feature type="region of interest" description="Disordered" evidence="2">
    <location>
        <begin position="149"/>
        <end position="180"/>
    </location>
</feature>
<feature type="compositionally biased region" description="Acidic residues" evidence="2">
    <location>
        <begin position="493"/>
        <end position="504"/>
    </location>
</feature>
<feature type="region of interest" description="Disordered" evidence="2">
    <location>
        <begin position="490"/>
        <end position="550"/>
    </location>
</feature>
<feature type="compositionally biased region" description="Basic and acidic residues" evidence="2">
    <location>
        <begin position="225"/>
        <end position="242"/>
    </location>
</feature>
<evidence type="ECO:0000256" key="1">
    <source>
        <dbReference type="PROSITE-ProRule" id="PRU00182"/>
    </source>
</evidence>
<evidence type="ECO:0000313" key="3">
    <source>
        <dbReference type="EMBL" id="MDZ5761947.1"/>
    </source>
</evidence>
<reference evidence="3 4" key="1">
    <citation type="submission" date="2023-02" db="EMBL/GenBank/DDBJ databases">
        <title>Host association and intracellularity evolved multiple times independently in the Rickettsiales.</title>
        <authorList>
            <person name="Castelli M."/>
            <person name="Nardi T."/>
            <person name="Gammuto L."/>
            <person name="Bellinzona G."/>
            <person name="Sabaneyeva E."/>
            <person name="Potekhin A."/>
            <person name="Serra V."/>
            <person name="Petroni G."/>
            <person name="Sassera D."/>
        </authorList>
    </citation>
    <scope>NUCLEOTIDE SEQUENCE [LARGE SCALE GENOMIC DNA]</scope>
    <source>
        <strain evidence="3 4">BOD18</strain>
    </source>
</reference>
<accession>A0ABU5L7C6</accession>
<feature type="region of interest" description="Disordered" evidence="2">
    <location>
        <begin position="326"/>
        <end position="459"/>
    </location>
</feature>
<evidence type="ECO:0000313" key="4">
    <source>
        <dbReference type="Proteomes" id="UP001293791"/>
    </source>
</evidence>